<dbReference type="Pfam" id="PF00059">
    <property type="entry name" value="Lectin_C"/>
    <property type="match status" value="1"/>
</dbReference>
<dbReference type="PROSITE" id="PS50041">
    <property type="entry name" value="C_TYPE_LECTIN_2"/>
    <property type="match status" value="1"/>
</dbReference>
<dbReference type="InterPro" id="IPR016186">
    <property type="entry name" value="C-type_lectin-like/link_sf"/>
</dbReference>
<dbReference type="Gene3D" id="3.10.100.10">
    <property type="entry name" value="Mannose-Binding Protein A, subunit A"/>
    <property type="match status" value="1"/>
</dbReference>
<dbReference type="InterPro" id="IPR001304">
    <property type="entry name" value="C-type_lectin-like"/>
</dbReference>
<dbReference type="Proteomes" id="UP000265160">
    <property type="component" value="LG22"/>
</dbReference>
<feature type="domain" description="C-type lectin" evidence="1">
    <location>
        <begin position="37"/>
        <end position="159"/>
    </location>
</feature>
<evidence type="ECO:0000259" key="1">
    <source>
        <dbReference type="PROSITE" id="PS50041"/>
    </source>
</evidence>
<protein>
    <recommendedName>
        <fullName evidence="1">C-type lectin domain-containing protein</fullName>
    </recommendedName>
</protein>
<dbReference type="SMART" id="SM00034">
    <property type="entry name" value="CLECT"/>
    <property type="match status" value="1"/>
</dbReference>
<reference evidence="2 3" key="1">
    <citation type="journal article" date="2014" name="Nature">
        <title>The genomic substrate for adaptive radiation in African cichlid fish.</title>
        <authorList>
            <person name="Brawand D."/>
            <person name="Wagner C.E."/>
            <person name="Li Y.I."/>
            <person name="Malinsky M."/>
            <person name="Keller I."/>
            <person name="Fan S."/>
            <person name="Simakov O."/>
            <person name="Ng A.Y."/>
            <person name="Lim Z.W."/>
            <person name="Bezault E."/>
            <person name="Turner-Maier J."/>
            <person name="Johnson J."/>
            <person name="Alcazar R."/>
            <person name="Noh H.J."/>
            <person name="Russell P."/>
            <person name="Aken B."/>
            <person name="Alfoldi J."/>
            <person name="Amemiya C."/>
            <person name="Azzouzi N."/>
            <person name="Baroiller J.F."/>
            <person name="Barloy-Hubler F."/>
            <person name="Berlin A."/>
            <person name="Bloomquist R."/>
            <person name="Carleton K.L."/>
            <person name="Conte M.A."/>
            <person name="D'Cotta H."/>
            <person name="Eshel O."/>
            <person name="Gaffney L."/>
            <person name="Galibert F."/>
            <person name="Gante H.F."/>
            <person name="Gnerre S."/>
            <person name="Greuter L."/>
            <person name="Guyon R."/>
            <person name="Haddad N.S."/>
            <person name="Haerty W."/>
            <person name="Harris R.M."/>
            <person name="Hofmann H.A."/>
            <person name="Hourlier T."/>
            <person name="Hulata G."/>
            <person name="Jaffe D.B."/>
            <person name="Lara M."/>
            <person name="Lee A.P."/>
            <person name="MacCallum I."/>
            <person name="Mwaiko S."/>
            <person name="Nikaido M."/>
            <person name="Nishihara H."/>
            <person name="Ozouf-Costaz C."/>
            <person name="Penman D.J."/>
            <person name="Przybylski D."/>
            <person name="Rakotomanga M."/>
            <person name="Renn S.C.P."/>
            <person name="Ribeiro F.J."/>
            <person name="Ron M."/>
            <person name="Salzburger W."/>
            <person name="Sanchez-Pulido L."/>
            <person name="Santos M.E."/>
            <person name="Searle S."/>
            <person name="Sharpe T."/>
            <person name="Swofford R."/>
            <person name="Tan F.J."/>
            <person name="Williams L."/>
            <person name="Young S."/>
            <person name="Yin S."/>
            <person name="Okada N."/>
            <person name="Kocher T.D."/>
            <person name="Miska E.A."/>
            <person name="Lander E.S."/>
            <person name="Venkatesh B."/>
            <person name="Fernald R.D."/>
            <person name="Meyer A."/>
            <person name="Ponting C.P."/>
            <person name="Streelman J.T."/>
            <person name="Lindblad-Toh K."/>
            <person name="Seehausen O."/>
            <person name="Di Palma F."/>
        </authorList>
    </citation>
    <scope>NUCLEOTIDE SEQUENCE</scope>
</reference>
<dbReference type="Ensembl" id="ENSMZET00005010043.1">
    <property type="protein sequence ID" value="ENSMZEP00005009684.1"/>
    <property type="gene ID" value="ENSMZEG00005007329.1"/>
</dbReference>
<evidence type="ECO:0000313" key="2">
    <source>
        <dbReference type="Ensembl" id="ENSMZEP00005009684.1"/>
    </source>
</evidence>
<reference evidence="2" key="3">
    <citation type="submission" date="2025-09" db="UniProtKB">
        <authorList>
            <consortium name="Ensembl"/>
        </authorList>
    </citation>
    <scope>IDENTIFICATION</scope>
</reference>
<dbReference type="PANTHER" id="PTHR22803">
    <property type="entry name" value="MANNOSE, PHOSPHOLIPASE, LECTIN RECEPTOR RELATED"/>
    <property type="match status" value="1"/>
</dbReference>
<sequence>MILLLFLFSLALGAPSESPSDGIQLLHGNCPPFWYSFNGRCYKYVATHMSWADAELYCVSQRANLVSIYSREEEEFVKSLIKNFDHAERWTWIGLSDIHKEGRWMWSDGCAVSFVYWDTSEPNNSGTKEHCVHTNDNHTTDTKKWNDCPCSVILPSVCAVWINCTQKLKFTFSLHC</sequence>
<proteinExistence type="predicted"/>
<organism evidence="2 3">
    <name type="scientific">Maylandia zebra</name>
    <name type="common">zebra mbuna</name>
    <dbReference type="NCBI Taxonomy" id="106582"/>
    <lineage>
        <taxon>Eukaryota</taxon>
        <taxon>Metazoa</taxon>
        <taxon>Chordata</taxon>
        <taxon>Craniata</taxon>
        <taxon>Vertebrata</taxon>
        <taxon>Euteleostomi</taxon>
        <taxon>Actinopterygii</taxon>
        <taxon>Neopterygii</taxon>
        <taxon>Teleostei</taxon>
        <taxon>Neoteleostei</taxon>
        <taxon>Acanthomorphata</taxon>
        <taxon>Ovalentaria</taxon>
        <taxon>Cichlomorphae</taxon>
        <taxon>Cichliformes</taxon>
        <taxon>Cichlidae</taxon>
        <taxon>African cichlids</taxon>
        <taxon>Pseudocrenilabrinae</taxon>
        <taxon>Haplochromini</taxon>
        <taxon>Maylandia</taxon>
        <taxon>Maylandia zebra complex</taxon>
    </lineage>
</organism>
<reference evidence="2" key="2">
    <citation type="submission" date="2025-08" db="UniProtKB">
        <authorList>
            <consortium name="Ensembl"/>
        </authorList>
    </citation>
    <scope>IDENTIFICATION</scope>
</reference>
<dbReference type="InterPro" id="IPR016187">
    <property type="entry name" value="CTDL_fold"/>
</dbReference>
<keyword evidence="3" id="KW-1185">Reference proteome</keyword>
<accession>A0A3P9BIC4</accession>
<dbReference type="GeneTree" id="ENSGT01150000286973"/>
<dbReference type="PRINTS" id="PR01504">
    <property type="entry name" value="PNCREATITSAP"/>
</dbReference>
<name>A0A3P9BIC4_9CICH</name>
<dbReference type="SUPFAM" id="SSF56436">
    <property type="entry name" value="C-type lectin-like"/>
    <property type="match status" value="1"/>
</dbReference>
<evidence type="ECO:0000313" key="3">
    <source>
        <dbReference type="Proteomes" id="UP000265160"/>
    </source>
</evidence>
<dbReference type="AlphaFoldDB" id="A0A3P9BIC4"/>
<dbReference type="InterPro" id="IPR050111">
    <property type="entry name" value="C-type_lectin/snaclec_domain"/>
</dbReference>